<keyword evidence="3" id="KW-1185">Reference proteome</keyword>
<evidence type="ECO:0000259" key="1">
    <source>
        <dbReference type="Pfam" id="PF01850"/>
    </source>
</evidence>
<dbReference type="RefSeq" id="WP_081177735.1">
    <property type="nucleotide sequence ID" value="NZ_MSPX01000028.1"/>
</dbReference>
<proteinExistence type="predicted"/>
<dbReference type="Gene3D" id="3.40.50.1010">
    <property type="entry name" value="5'-nuclease"/>
    <property type="match status" value="1"/>
</dbReference>
<reference evidence="2 3" key="1">
    <citation type="journal article" date="2017" name="Antonie Van Leeuwenhoek">
        <title>Rhizobium rhizosphaerae sp. nov., a novel species isolated from rice rhizosphere.</title>
        <authorList>
            <person name="Zhao J.J."/>
            <person name="Zhang J."/>
            <person name="Zhang R.J."/>
            <person name="Zhang C.W."/>
            <person name="Yin H.Q."/>
            <person name="Zhang X.X."/>
        </authorList>
    </citation>
    <scope>NUCLEOTIDE SEQUENCE [LARGE SCALE GENOMIC DNA]</scope>
    <source>
        <strain evidence="2 3">RD15</strain>
    </source>
</reference>
<organism evidence="2 3">
    <name type="scientific">Xaviernesmea rhizosphaerae</name>
    <dbReference type="NCBI Taxonomy" id="1672749"/>
    <lineage>
        <taxon>Bacteria</taxon>
        <taxon>Pseudomonadati</taxon>
        <taxon>Pseudomonadota</taxon>
        <taxon>Alphaproteobacteria</taxon>
        <taxon>Hyphomicrobiales</taxon>
        <taxon>Rhizobiaceae</taxon>
        <taxon>Rhizobium/Agrobacterium group</taxon>
        <taxon>Xaviernesmea</taxon>
    </lineage>
</organism>
<dbReference type="SUPFAM" id="SSF88723">
    <property type="entry name" value="PIN domain-like"/>
    <property type="match status" value="1"/>
</dbReference>
<dbReference type="InterPro" id="IPR002716">
    <property type="entry name" value="PIN_dom"/>
</dbReference>
<gene>
    <name evidence="2" type="ORF">BTR14_21895</name>
</gene>
<feature type="domain" description="PIN" evidence="1">
    <location>
        <begin position="4"/>
        <end position="122"/>
    </location>
</feature>
<dbReference type="InterPro" id="IPR029060">
    <property type="entry name" value="PIN-like_dom_sf"/>
</dbReference>
<evidence type="ECO:0000313" key="3">
    <source>
        <dbReference type="Proteomes" id="UP000192652"/>
    </source>
</evidence>
<dbReference type="EMBL" id="MSPX01000028">
    <property type="protein sequence ID" value="OQP83720.1"/>
    <property type="molecule type" value="Genomic_DNA"/>
</dbReference>
<accession>A0ABX3P8N3</accession>
<sequence>MIGLDTNLLVRYILDDDPHWSPIVTRFLDDNLSPQRPGYINPVTLAELVWVLRRQPGYDRARLADVIDGLLVSDSLILGEADAVARALSGFRAGTAGFADHLIAELNQAAGAVRTVTLDRAAAKNPPFVPLSQEA</sequence>
<dbReference type="Proteomes" id="UP000192652">
    <property type="component" value="Unassembled WGS sequence"/>
</dbReference>
<dbReference type="CDD" id="cd18683">
    <property type="entry name" value="PIN_VapC-like"/>
    <property type="match status" value="1"/>
</dbReference>
<comment type="caution">
    <text evidence="2">The sequence shown here is derived from an EMBL/GenBank/DDBJ whole genome shotgun (WGS) entry which is preliminary data.</text>
</comment>
<dbReference type="Pfam" id="PF01850">
    <property type="entry name" value="PIN"/>
    <property type="match status" value="1"/>
</dbReference>
<protein>
    <recommendedName>
        <fullName evidence="1">PIN domain-containing protein</fullName>
    </recommendedName>
</protein>
<evidence type="ECO:0000313" key="2">
    <source>
        <dbReference type="EMBL" id="OQP83720.1"/>
    </source>
</evidence>
<name>A0ABX3P8N3_9HYPH</name>